<dbReference type="Proteomes" id="UP000250321">
    <property type="component" value="Unassembled WGS sequence"/>
</dbReference>
<reference evidence="3 4" key="1">
    <citation type="submission" date="2018-02" db="EMBL/GenBank/DDBJ databases">
        <title>Draft genome of wild Prunus yedoensis var. nudiflora.</title>
        <authorList>
            <person name="Baek S."/>
            <person name="Kim J.-H."/>
            <person name="Choi K."/>
            <person name="Kim G.-B."/>
            <person name="Cho A."/>
            <person name="Jang H."/>
            <person name="Shin C.-H."/>
            <person name="Yu H.-J."/>
            <person name="Mun J.-H."/>
        </authorList>
    </citation>
    <scope>NUCLEOTIDE SEQUENCE [LARGE SCALE GENOMIC DNA]</scope>
    <source>
        <strain evidence="4">cv. Jeju island</strain>
        <tissue evidence="3">Leaf</tissue>
    </source>
</reference>
<protein>
    <submittedName>
        <fullName evidence="3">Uncharacterized protein</fullName>
    </submittedName>
</protein>
<evidence type="ECO:0000313" key="4">
    <source>
        <dbReference type="Proteomes" id="UP000250321"/>
    </source>
</evidence>
<gene>
    <name evidence="3" type="ORF">Pyn_11828</name>
    <name evidence="2" type="ORF">Pyn_23025</name>
</gene>
<proteinExistence type="predicted"/>
<sequence length="200" mass="21750">MSDRGDQPFPIVATGGPQRMLVPLVVATRLILISTGVQCCHLPQQYPILLLHFHIQSFLLGAVFLCPQLHLQGFSQYLDSSSAGRFGYSAVRSQLLGPAAMISSNYPRPYVVNLPDGSNNSSGESTRKWGRQGLDLNAGPGGPDLEGRDVTSPLAPRQLSVAGSQALAEEHVRMFQMQGGPFKRKEPEGGWDGYKQSSWK</sequence>
<dbReference type="PANTHER" id="PTHR46548:SF1">
    <property type="entry name" value="BAH AND TFIIS DOMAIN-CONTAINING PROTEIN-RELATED"/>
    <property type="match status" value="1"/>
</dbReference>
<comment type="caution">
    <text evidence="3">The sequence shown here is derived from an EMBL/GenBank/DDBJ whole genome shotgun (WGS) entry which is preliminary data.</text>
</comment>
<evidence type="ECO:0000256" key="1">
    <source>
        <dbReference type="SAM" id="MobiDB-lite"/>
    </source>
</evidence>
<accession>A0A314YEU6</accession>
<evidence type="ECO:0000313" key="2">
    <source>
        <dbReference type="EMBL" id="PQM43119.1"/>
    </source>
</evidence>
<dbReference type="OrthoDB" id="1736453at2759"/>
<name>A0A314YEU6_PRUYE</name>
<feature type="region of interest" description="Disordered" evidence="1">
    <location>
        <begin position="115"/>
        <end position="151"/>
    </location>
</feature>
<organism evidence="3 4">
    <name type="scientific">Prunus yedoensis var. nudiflora</name>
    <dbReference type="NCBI Taxonomy" id="2094558"/>
    <lineage>
        <taxon>Eukaryota</taxon>
        <taxon>Viridiplantae</taxon>
        <taxon>Streptophyta</taxon>
        <taxon>Embryophyta</taxon>
        <taxon>Tracheophyta</taxon>
        <taxon>Spermatophyta</taxon>
        <taxon>Magnoliopsida</taxon>
        <taxon>eudicotyledons</taxon>
        <taxon>Gunneridae</taxon>
        <taxon>Pentapetalae</taxon>
        <taxon>rosids</taxon>
        <taxon>fabids</taxon>
        <taxon>Rosales</taxon>
        <taxon>Rosaceae</taxon>
        <taxon>Amygdaloideae</taxon>
        <taxon>Amygdaleae</taxon>
        <taxon>Prunus</taxon>
    </lineage>
</organism>
<dbReference type="PANTHER" id="PTHR46548">
    <property type="entry name" value="BAH AND TFIIS DOMAIN-CONTAINING PROTEIN-RELATED"/>
    <property type="match status" value="1"/>
</dbReference>
<dbReference type="EMBL" id="PJQY01002717">
    <property type="protein sequence ID" value="PQM43119.1"/>
    <property type="molecule type" value="Genomic_DNA"/>
</dbReference>
<evidence type="ECO:0000313" key="3">
    <source>
        <dbReference type="EMBL" id="PQQ02938.1"/>
    </source>
</evidence>
<dbReference type="STRING" id="2094558.A0A314YEU6"/>
<feature type="region of interest" description="Disordered" evidence="1">
    <location>
        <begin position="175"/>
        <end position="200"/>
    </location>
</feature>
<dbReference type="EMBL" id="PJQY01001397">
    <property type="protein sequence ID" value="PQQ02938.1"/>
    <property type="molecule type" value="Genomic_DNA"/>
</dbReference>
<keyword evidence="4" id="KW-1185">Reference proteome</keyword>
<dbReference type="AlphaFoldDB" id="A0A314YEU6"/>